<dbReference type="Proteomes" id="UP001303046">
    <property type="component" value="Unassembled WGS sequence"/>
</dbReference>
<evidence type="ECO:0000313" key="2">
    <source>
        <dbReference type="Proteomes" id="UP001303046"/>
    </source>
</evidence>
<reference evidence="1 2" key="1">
    <citation type="submission" date="2023-08" db="EMBL/GenBank/DDBJ databases">
        <title>A Necator americanus chromosomal reference genome.</title>
        <authorList>
            <person name="Ilik V."/>
            <person name="Petrzelkova K.J."/>
            <person name="Pardy F."/>
            <person name="Fuh T."/>
            <person name="Niatou-Singa F.S."/>
            <person name="Gouil Q."/>
            <person name="Baker L."/>
            <person name="Ritchie M.E."/>
            <person name="Jex A.R."/>
            <person name="Gazzola D."/>
            <person name="Li H."/>
            <person name="Toshio Fujiwara R."/>
            <person name="Zhan B."/>
            <person name="Aroian R.V."/>
            <person name="Pafco B."/>
            <person name="Schwarz E.M."/>
        </authorList>
    </citation>
    <scope>NUCLEOTIDE SEQUENCE [LARGE SCALE GENOMIC DNA]</scope>
    <source>
        <strain evidence="1 2">Aroian</strain>
        <tissue evidence="1">Whole animal</tissue>
    </source>
</reference>
<sequence length="100" mass="11054">MSKRLFPKLSSPATASLAFTTDRGPTYMDRGATLRQFAKTRVNLSSGLLLANLPTPESRSVGCVELFSASEILLEDEPPLCIVVRRPESPSRHYEAENRC</sequence>
<evidence type="ECO:0000313" key="1">
    <source>
        <dbReference type="EMBL" id="KAK6758401.1"/>
    </source>
</evidence>
<comment type="caution">
    <text evidence="1">The sequence shown here is derived from an EMBL/GenBank/DDBJ whole genome shotgun (WGS) entry which is preliminary data.</text>
</comment>
<name>A0ABR1E8P7_NECAM</name>
<protein>
    <submittedName>
        <fullName evidence="1">Uncharacterized protein</fullName>
    </submittedName>
</protein>
<accession>A0ABR1E8P7</accession>
<organism evidence="1 2">
    <name type="scientific">Necator americanus</name>
    <name type="common">Human hookworm</name>
    <dbReference type="NCBI Taxonomy" id="51031"/>
    <lineage>
        <taxon>Eukaryota</taxon>
        <taxon>Metazoa</taxon>
        <taxon>Ecdysozoa</taxon>
        <taxon>Nematoda</taxon>
        <taxon>Chromadorea</taxon>
        <taxon>Rhabditida</taxon>
        <taxon>Rhabditina</taxon>
        <taxon>Rhabditomorpha</taxon>
        <taxon>Strongyloidea</taxon>
        <taxon>Ancylostomatidae</taxon>
        <taxon>Bunostominae</taxon>
        <taxon>Necator</taxon>
    </lineage>
</organism>
<dbReference type="EMBL" id="JAVFWL010000005">
    <property type="protein sequence ID" value="KAK6758401.1"/>
    <property type="molecule type" value="Genomic_DNA"/>
</dbReference>
<proteinExistence type="predicted"/>
<gene>
    <name evidence="1" type="primary">Necator_chrV.g20717</name>
    <name evidence="1" type="ORF">RB195_015924</name>
</gene>
<keyword evidence="2" id="KW-1185">Reference proteome</keyword>